<keyword evidence="2" id="KW-0812">Transmembrane</keyword>
<evidence type="ECO:0000313" key="4">
    <source>
        <dbReference type="Proteomes" id="UP001600064"/>
    </source>
</evidence>
<accession>A0ABR4DF31</accession>
<feature type="transmembrane region" description="Helical" evidence="2">
    <location>
        <begin position="136"/>
        <end position="158"/>
    </location>
</feature>
<feature type="transmembrane region" description="Helical" evidence="2">
    <location>
        <begin position="64"/>
        <end position="83"/>
    </location>
</feature>
<sequence>MASLASVTASQTESQSSRGPHITQWLPQLVLGALISVCGASAIGLALSAVVFSRPEEMSKRGHGIAQSFVMFAVSTLLVHGSTMSVLTSIEPIRVHYALQSMTSLFYIPLHLLACRRGESLYLSIDIPYFLHELHAWANMAIQVTVALWATAIIPVVVGIHRGLDAQSTVYLKVDMFACATGLVFSGIVLAVLRFAHRPFALPWLSPLPFDEEAGTERDFDSLEFKDKSPPSLSEEEESTTTSSSPRGIRSISPPSIASGGSTASQSASSSSSSSGRRARARSRSSKMALQRRYVRDGYASSPAPVASIPVRLAMPAPAKRQGRQRPGSSSAESASDVASAAESSGTGGTAPTSACSSTADPAEAKCGDGNGGGGGYGQKQRPARARQSGPQLFFAAAAAAKGAALSLPSSGPRSTAGSAGSSSGASGPGPARKKLRSIGRVAAAGQAGSSGEGGSRGRGDKAAPPSVTQAGAGEGPLVIRFRRKAAAQVPALKPDVGDGQGSGGEDGRGDGPSAGGGGGGGGGGADAGAGEMDKAGSDGGDSPPSPASQRMYRVPGAWISHGVLGEGAEE</sequence>
<keyword evidence="4" id="KW-1185">Reference proteome</keyword>
<feature type="compositionally biased region" description="Low complexity" evidence="1">
    <location>
        <begin position="329"/>
        <end position="345"/>
    </location>
</feature>
<keyword evidence="2" id="KW-0472">Membrane</keyword>
<feature type="compositionally biased region" description="Gly residues" evidence="1">
    <location>
        <begin position="499"/>
        <end position="528"/>
    </location>
</feature>
<feature type="compositionally biased region" description="Polar residues" evidence="1">
    <location>
        <begin position="350"/>
        <end position="360"/>
    </location>
</feature>
<evidence type="ECO:0000256" key="1">
    <source>
        <dbReference type="SAM" id="MobiDB-lite"/>
    </source>
</evidence>
<keyword evidence="2" id="KW-1133">Transmembrane helix</keyword>
<feature type="compositionally biased region" description="Gly residues" evidence="1">
    <location>
        <begin position="369"/>
        <end position="378"/>
    </location>
</feature>
<organism evidence="3 4">
    <name type="scientific">Remersonia thermophila</name>
    <dbReference type="NCBI Taxonomy" id="72144"/>
    <lineage>
        <taxon>Eukaryota</taxon>
        <taxon>Fungi</taxon>
        <taxon>Dikarya</taxon>
        <taxon>Ascomycota</taxon>
        <taxon>Pezizomycotina</taxon>
        <taxon>Sordariomycetes</taxon>
        <taxon>Sordariomycetidae</taxon>
        <taxon>Sordariales</taxon>
        <taxon>Sordariales incertae sedis</taxon>
        <taxon>Remersonia</taxon>
    </lineage>
</organism>
<dbReference type="Proteomes" id="UP001600064">
    <property type="component" value="Unassembled WGS sequence"/>
</dbReference>
<dbReference type="GeneID" id="98124878"/>
<gene>
    <name evidence="3" type="ORF">VTJ83DRAFT_3814</name>
</gene>
<dbReference type="RefSeq" id="XP_070867692.1">
    <property type="nucleotide sequence ID" value="XM_071010234.1"/>
</dbReference>
<feature type="transmembrane region" description="Helical" evidence="2">
    <location>
        <begin position="30"/>
        <end position="52"/>
    </location>
</feature>
<feature type="region of interest" description="Disordered" evidence="1">
    <location>
        <begin position="404"/>
        <end position="555"/>
    </location>
</feature>
<name>A0ABR4DF31_9PEZI</name>
<feature type="region of interest" description="Disordered" evidence="1">
    <location>
        <begin position="221"/>
        <end position="391"/>
    </location>
</feature>
<feature type="compositionally biased region" description="Low complexity" evidence="1">
    <location>
        <begin position="404"/>
        <end position="431"/>
    </location>
</feature>
<protein>
    <submittedName>
        <fullName evidence="3">Uncharacterized protein</fullName>
    </submittedName>
</protein>
<comment type="caution">
    <text evidence="3">The sequence shown here is derived from an EMBL/GenBank/DDBJ whole genome shotgun (WGS) entry which is preliminary data.</text>
</comment>
<reference evidence="3 4" key="1">
    <citation type="journal article" date="2024" name="Commun. Biol.">
        <title>Comparative genomic analysis of thermophilic fungi reveals convergent evolutionary adaptations and gene losses.</title>
        <authorList>
            <person name="Steindorff A.S."/>
            <person name="Aguilar-Pontes M.V."/>
            <person name="Robinson A.J."/>
            <person name="Andreopoulos B."/>
            <person name="LaButti K."/>
            <person name="Kuo A."/>
            <person name="Mondo S."/>
            <person name="Riley R."/>
            <person name="Otillar R."/>
            <person name="Haridas S."/>
            <person name="Lipzen A."/>
            <person name="Grimwood J."/>
            <person name="Schmutz J."/>
            <person name="Clum A."/>
            <person name="Reid I.D."/>
            <person name="Moisan M.C."/>
            <person name="Butler G."/>
            <person name="Nguyen T.T.M."/>
            <person name="Dewar K."/>
            <person name="Conant G."/>
            <person name="Drula E."/>
            <person name="Henrissat B."/>
            <person name="Hansel C."/>
            <person name="Singer S."/>
            <person name="Hutchinson M.I."/>
            <person name="de Vries R.P."/>
            <person name="Natvig D.O."/>
            <person name="Powell A.J."/>
            <person name="Tsang A."/>
            <person name="Grigoriev I.V."/>
        </authorList>
    </citation>
    <scope>NUCLEOTIDE SEQUENCE [LARGE SCALE GENOMIC DNA]</scope>
    <source>
        <strain evidence="3 4">ATCC 22073</strain>
    </source>
</reference>
<feature type="transmembrane region" description="Helical" evidence="2">
    <location>
        <begin position="170"/>
        <end position="193"/>
    </location>
</feature>
<dbReference type="EMBL" id="JAZGUE010000003">
    <property type="protein sequence ID" value="KAL2268968.1"/>
    <property type="molecule type" value="Genomic_DNA"/>
</dbReference>
<feature type="compositionally biased region" description="Low complexity" evidence="1">
    <location>
        <begin position="240"/>
        <end position="276"/>
    </location>
</feature>
<evidence type="ECO:0000256" key="2">
    <source>
        <dbReference type="SAM" id="Phobius"/>
    </source>
</evidence>
<proteinExistence type="predicted"/>
<evidence type="ECO:0000313" key="3">
    <source>
        <dbReference type="EMBL" id="KAL2268968.1"/>
    </source>
</evidence>